<evidence type="ECO:0000313" key="2">
    <source>
        <dbReference type="EMBL" id="GGD42127.1"/>
    </source>
</evidence>
<keyword evidence="1" id="KW-0732">Signal</keyword>
<dbReference type="Proteomes" id="UP000625780">
    <property type="component" value="Unassembled WGS sequence"/>
</dbReference>
<comment type="caution">
    <text evidence="2">The sequence shown here is derived from an EMBL/GenBank/DDBJ whole genome shotgun (WGS) entry which is preliminary data.</text>
</comment>
<sequence>MKTVLPFKKLILFLIALPLIAGAHGDPMKGKYTKEKKIEKEFNVNANATLKVSNSYGNITMASWNENRVVIEVNIKTNGNDESKVQEKLDEISVAFEADASMVSARTSFEKERGWNWGWGKNNNVSMQIDYTIKLPVKNSIHISNDYGNITLDRIDGFAKISCDYGRLQLGELRGRNNDLSFDYTSKSYFGYINSAKIRADYSGFTVEKAGDLIINADYTDAVVQEMGNLQYSSDYGSLEVNRVDNVQGNGDYINVNLGTVHGNLDISADYGAIRIQELASDAGNVNIRTDYTGIKIGYNPQYNFDFEISTEYAGLSGKEGLEITVSKEKDRERYYKGYHGRENSGNLISISSDYGGVTFKRN</sequence>
<proteinExistence type="predicted"/>
<dbReference type="EMBL" id="BMFH01000001">
    <property type="protein sequence ID" value="GGD42127.1"/>
    <property type="molecule type" value="Genomic_DNA"/>
</dbReference>
<feature type="chain" id="PRO_5046455481" description="DUF4097 family beta strand repeat protein" evidence="1">
    <location>
        <begin position="24"/>
        <end position="363"/>
    </location>
</feature>
<evidence type="ECO:0000256" key="1">
    <source>
        <dbReference type="SAM" id="SignalP"/>
    </source>
</evidence>
<keyword evidence="3" id="KW-1185">Reference proteome</keyword>
<reference evidence="3" key="1">
    <citation type="journal article" date="2019" name="Int. J. Syst. Evol. Microbiol.">
        <title>The Global Catalogue of Microorganisms (GCM) 10K type strain sequencing project: providing services to taxonomists for standard genome sequencing and annotation.</title>
        <authorList>
            <consortium name="The Broad Institute Genomics Platform"/>
            <consortium name="The Broad Institute Genome Sequencing Center for Infectious Disease"/>
            <person name="Wu L."/>
            <person name="Ma J."/>
        </authorList>
    </citation>
    <scope>NUCLEOTIDE SEQUENCE [LARGE SCALE GENOMIC DNA]</scope>
    <source>
        <strain evidence="3">CGMCC 1.12606</strain>
    </source>
</reference>
<feature type="signal peptide" evidence="1">
    <location>
        <begin position="1"/>
        <end position="23"/>
    </location>
</feature>
<evidence type="ECO:0000313" key="3">
    <source>
        <dbReference type="Proteomes" id="UP000625780"/>
    </source>
</evidence>
<evidence type="ECO:0008006" key="4">
    <source>
        <dbReference type="Google" id="ProtNLM"/>
    </source>
</evidence>
<name>A0ABQ1QSG9_9FLAO</name>
<gene>
    <name evidence="2" type="ORF">GCM10011361_06440</name>
</gene>
<dbReference type="RefSeq" id="WP_188369267.1">
    <property type="nucleotide sequence ID" value="NZ_BMFH01000001.1"/>
</dbReference>
<protein>
    <recommendedName>
        <fullName evidence="4">DUF4097 family beta strand repeat protein</fullName>
    </recommendedName>
</protein>
<accession>A0ABQ1QSG9</accession>
<organism evidence="2 3">
    <name type="scientific">Muriicola marianensis</name>
    <dbReference type="NCBI Taxonomy" id="1324801"/>
    <lineage>
        <taxon>Bacteria</taxon>
        <taxon>Pseudomonadati</taxon>
        <taxon>Bacteroidota</taxon>
        <taxon>Flavobacteriia</taxon>
        <taxon>Flavobacteriales</taxon>
        <taxon>Flavobacteriaceae</taxon>
        <taxon>Muriicola</taxon>
    </lineage>
</organism>